<keyword evidence="15" id="KW-1185">Reference proteome</keyword>
<dbReference type="OrthoDB" id="6485510at2759"/>
<proteinExistence type="inferred from homology"/>
<evidence type="ECO:0000256" key="1">
    <source>
        <dbReference type="ARBA" id="ARBA00004477"/>
    </source>
</evidence>
<dbReference type="HOGENOM" id="CLU_114589_0_0_1"/>
<evidence type="ECO:0000256" key="9">
    <source>
        <dbReference type="ARBA" id="ARBA00023098"/>
    </source>
</evidence>
<dbReference type="FunCoup" id="G8JTR7">
    <property type="interactions" value="253"/>
</dbReference>
<evidence type="ECO:0000256" key="7">
    <source>
        <dbReference type="ARBA" id="ARBA00022989"/>
    </source>
</evidence>
<keyword evidence="11" id="KW-1207">Sterol metabolism</keyword>
<keyword evidence="3" id="KW-0444">Lipid biosynthesis</keyword>
<dbReference type="EMBL" id="CP002500">
    <property type="protein sequence ID" value="AET39420.1"/>
    <property type="molecule type" value="Genomic_DNA"/>
</dbReference>
<sequence length="152" mass="17366">MFSFQDAFHLAHVTHSKPTGVSAGYLPKWLLLISVISVFNSIQTYVSQDLTRKVYEGKPSETTALSARMFGTWTFVSAVIRLYGVFFLHEEHIFQLTFISYAIALFHFLTEWLIFGTCRLGKGSLGPFVVATTSLVWMYLTKEYYTGVGWHF</sequence>
<accession>G8JTR7</accession>
<evidence type="ECO:0000256" key="11">
    <source>
        <dbReference type="ARBA" id="ARBA00023166"/>
    </source>
</evidence>
<evidence type="ECO:0000256" key="8">
    <source>
        <dbReference type="ARBA" id="ARBA00023011"/>
    </source>
</evidence>
<evidence type="ECO:0000256" key="4">
    <source>
        <dbReference type="ARBA" id="ARBA00022692"/>
    </source>
</evidence>
<dbReference type="GO" id="GO:0030674">
    <property type="term" value="F:protein-macromolecule adaptor activity"/>
    <property type="evidence" value="ECO:0007669"/>
    <property type="project" value="EnsemblFungi"/>
</dbReference>
<evidence type="ECO:0000256" key="3">
    <source>
        <dbReference type="ARBA" id="ARBA00022516"/>
    </source>
</evidence>
<evidence type="ECO:0000256" key="6">
    <source>
        <dbReference type="ARBA" id="ARBA00022955"/>
    </source>
</evidence>
<dbReference type="GO" id="GO:0006696">
    <property type="term" value="P:ergosterol biosynthetic process"/>
    <property type="evidence" value="ECO:0007669"/>
    <property type="project" value="EnsemblFungi"/>
</dbReference>
<evidence type="ECO:0000256" key="10">
    <source>
        <dbReference type="ARBA" id="ARBA00023136"/>
    </source>
</evidence>
<keyword evidence="4 13" id="KW-0812">Transmembrane</keyword>
<dbReference type="OMA" id="NIAIWTY"/>
<dbReference type="InParanoid" id="G8JTR7"/>
<evidence type="ECO:0008006" key="16">
    <source>
        <dbReference type="Google" id="ProtNLM"/>
    </source>
</evidence>
<dbReference type="Pfam" id="PF03694">
    <property type="entry name" value="Erg28"/>
    <property type="match status" value="1"/>
</dbReference>
<gene>
    <name evidence="14" type="ordered locus">Ecym_4362</name>
</gene>
<dbReference type="InterPro" id="IPR005352">
    <property type="entry name" value="Erg28"/>
</dbReference>
<name>G8JTR7_ERECY</name>
<feature type="transmembrane region" description="Helical" evidence="13">
    <location>
        <begin position="123"/>
        <end position="140"/>
    </location>
</feature>
<keyword evidence="9" id="KW-0443">Lipid metabolism</keyword>
<evidence type="ECO:0000313" key="14">
    <source>
        <dbReference type="EMBL" id="AET39420.1"/>
    </source>
</evidence>
<evidence type="ECO:0000256" key="2">
    <source>
        <dbReference type="ARBA" id="ARBA00005377"/>
    </source>
</evidence>
<keyword evidence="6" id="KW-0752">Steroid biosynthesis</keyword>
<keyword evidence="12" id="KW-0753">Steroid metabolism</keyword>
<feature type="transmembrane region" description="Helical" evidence="13">
    <location>
        <begin position="93"/>
        <end position="116"/>
    </location>
</feature>
<keyword evidence="5" id="KW-0256">Endoplasmic reticulum</keyword>
<dbReference type="RefSeq" id="XP_003646237.1">
    <property type="nucleotide sequence ID" value="XM_003646189.1"/>
</dbReference>
<dbReference type="Proteomes" id="UP000006790">
    <property type="component" value="Chromosome 4"/>
</dbReference>
<dbReference type="eggNOG" id="KOG3455">
    <property type="taxonomic scope" value="Eukaryota"/>
</dbReference>
<dbReference type="GeneID" id="11470049"/>
<organism evidence="14 15">
    <name type="scientific">Eremothecium cymbalariae (strain CBS 270.75 / DBVPG 7215 / KCTC 17166 / NRRL Y-17582)</name>
    <name type="common">Yeast</name>
    <dbReference type="NCBI Taxonomy" id="931890"/>
    <lineage>
        <taxon>Eukaryota</taxon>
        <taxon>Fungi</taxon>
        <taxon>Dikarya</taxon>
        <taxon>Ascomycota</taxon>
        <taxon>Saccharomycotina</taxon>
        <taxon>Saccharomycetes</taxon>
        <taxon>Saccharomycetales</taxon>
        <taxon>Saccharomycetaceae</taxon>
        <taxon>Eremothecium</taxon>
    </lineage>
</organism>
<comment type="similarity">
    <text evidence="2">Belongs to the ERG28 family.</text>
</comment>
<dbReference type="GO" id="GO:0005789">
    <property type="term" value="C:endoplasmic reticulum membrane"/>
    <property type="evidence" value="ECO:0007669"/>
    <property type="project" value="UniProtKB-SubCell"/>
</dbReference>
<evidence type="ECO:0000313" key="15">
    <source>
        <dbReference type="Proteomes" id="UP000006790"/>
    </source>
</evidence>
<feature type="transmembrane region" description="Helical" evidence="13">
    <location>
        <begin position="29"/>
        <end position="46"/>
    </location>
</feature>
<evidence type="ECO:0000256" key="12">
    <source>
        <dbReference type="ARBA" id="ARBA00023221"/>
    </source>
</evidence>
<keyword evidence="10 13" id="KW-0472">Membrane</keyword>
<comment type="subcellular location">
    <subcellularLocation>
        <location evidence="1">Endoplasmic reticulum membrane</location>
        <topology evidence="1">Multi-pass membrane protein</topology>
    </subcellularLocation>
</comment>
<keyword evidence="7 13" id="KW-1133">Transmembrane helix</keyword>
<keyword evidence="8" id="KW-0756">Sterol biosynthesis</keyword>
<feature type="transmembrane region" description="Helical" evidence="13">
    <location>
        <begin position="67"/>
        <end position="87"/>
    </location>
</feature>
<dbReference type="PANTHER" id="PTHR15451:SF19">
    <property type="entry name" value="ERGOSTEROL BIOSYNTHETIC PROTEIN 28 HOMOLOG"/>
    <property type="match status" value="1"/>
</dbReference>
<reference evidence="15" key="1">
    <citation type="journal article" date="2012" name="G3 (Bethesda)">
        <title>Pichia sorbitophila, an interspecies yeast hybrid reveals early steps of genome resolution following polyploidization.</title>
        <authorList>
            <person name="Leh Louis V."/>
            <person name="Despons L."/>
            <person name="Friedrich A."/>
            <person name="Martin T."/>
            <person name="Durrens P."/>
            <person name="Casaregola S."/>
            <person name="Neuveglise C."/>
            <person name="Fairhead C."/>
            <person name="Marck C."/>
            <person name="Cruz J.A."/>
            <person name="Straub M.L."/>
            <person name="Kugler V."/>
            <person name="Sacerdot C."/>
            <person name="Uzunov Z."/>
            <person name="Thierry A."/>
            <person name="Weiss S."/>
            <person name="Bleykasten C."/>
            <person name="De Montigny J."/>
            <person name="Jacques N."/>
            <person name="Jung P."/>
            <person name="Lemaire M."/>
            <person name="Mallet S."/>
            <person name="Morel G."/>
            <person name="Richard G.F."/>
            <person name="Sarkar A."/>
            <person name="Savel G."/>
            <person name="Schacherer J."/>
            <person name="Seret M.L."/>
            <person name="Talla E."/>
            <person name="Samson G."/>
            <person name="Jubin C."/>
            <person name="Poulain J."/>
            <person name="Vacherie B."/>
            <person name="Barbe V."/>
            <person name="Pelletier E."/>
            <person name="Sherman D.J."/>
            <person name="Westhof E."/>
            <person name="Weissenbach J."/>
            <person name="Baret P.V."/>
            <person name="Wincker P."/>
            <person name="Gaillardin C."/>
            <person name="Dujon B."/>
            <person name="Souciet J.L."/>
        </authorList>
    </citation>
    <scope>NUCLEOTIDE SEQUENCE [LARGE SCALE GENOMIC DNA]</scope>
    <source>
        <strain evidence="15">CBS 270.75 / DBVPG 7215 / KCTC 17166 / NRRL Y-17582</strain>
    </source>
</reference>
<dbReference type="AlphaFoldDB" id="G8JTR7"/>
<evidence type="ECO:0000256" key="13">
    <source>
        <dbReference type="SAM" id="Phobius"/>
    </source>
</evidence>
<protein>
    <recommendedName>
        <fullName evidence="16">Ergosterol biosynthesis protein</fullName>
    </recommendedName>
</protein>
<dbReference type="STRING" id="931890.G8JTR7"/>
<dbReference type="KEGG" id="erc:Ecym_4362"/>
<dbReference type="PANTHER" id="PTHR15451">
    <property type="entry name" value="ERGOSTEROL BIOSYNTHETIC PROTEIN 28-RELATED"/>
    <property type="match status" value="1"/>
</dbReference>
<evidence type="ECO:0000256" key="5">
    <source>
        <dbReference type="ARBA" id="ARBA00022824"/>
    </source>
</evidence>